<protein>
    <submittedName>
        <fullName evidence="2">Uncharacterized protein</fullName>
    </submittedName>
</protein>
<name>A0ABR4A5B9_9LECA</name>
<sequence>MTTAYPPHRLHTTTQISPSQALTLLSAYLHATTTDPSLHPNALLTDNGPITPSSGSTTGLVLHNLKRVEAGLRGEHLAADLTFEKFGGEGLPGLMPVGGGSEGGKEVVGGAKEADLDLGMEGGWQDKEEFEREQEVVQGELGNRENGVGAEAGEEGGQVPTVRATKSGREIEQRRKMKKERKIRDRKEREAKRKREKDAEG</sequence>
<gene>
    <name evidence="2" type="ORF">N7G274_007019</name>
</gene>
<dbReference type="EMBL" id="JBEFKJ010000022">
    <property type="protein sequence ID" value="KAL2040116.1"/>
    <property type="molecule type" value="Genomic_DNA"/>
</dbReference>
<comment type="caution">
    <text evidence="2">The sequence shown here is derived from an EMBL/GenBank/DDBJ whole genome shotgun (WGS) entry which is preliminary data.</text>
</comment>
<evidence type="ECO:0000256" key="1">
    <source>
        <dbReference type="SAM" id="MobiDB-lite"/>
    </source>
</evidence>
<feature type="region of interest" description="Disordered" evidence="1">
    <location>
        <begin position="130"/>
        <end position="201"/>
    </location>
</feature>
<keyword evidence="3" id="KW-1185">Reference proteome</keyword>
<dbReference type="Proteomes" id="UP001590950">
    <property type="component" value="Unassembled WGS sequence"/>
</dbReference>
<evidence type="ECO:0000313" key="2">
    <source>
        <dbReference type="EMBL" id="KAL2040116.1"/>
    </source>
</evidence>
<evidence type="ECO:0000313" key="3">
    <source>
        <dbReference type="Proteomes" id="UP001590950"/>
    </source>
</evidence>
<organism evidence="2 3">
    <name type="scientific">Stereocaulon virgatum</name>
    <dbReference type="NCBI Taxonomy" id="373712"/>
    <lineage>
        <taxon>Eukaryota</taxon>
        <taxon>Fungi</taxon>
        <taxon>Dikarya</taxon>
        <taxon>Ascomycota</taxon>
        <taxon>Pezizomycotina</taxon>
        <taxon>Lecanoromycetes</taxon>
        <taxon>OSLEUM clade</taxon>
        <taxon>Lecanoromycetidae</taxon>
        <taxon>Lecanorales</taxon>
        <taxon>Lecanorineae</taxon>
        <taxon>Stereocaulaceae</taxon>
        <taxon>Stereocaulon</taxon>
    </lineage>
</organism>
<accession>A0ABR4A5B9</accession>
<feature type="compositionally biased region" description="Basic and acidic residues" evidence="1">
    <location>
        <begin position="182"/>
        <end position="201"/>
    </location>
</feature>
<proteinExistence type="predicted"/>
<reference evidence="2 3" key="1">
    <citation type="submission" date="2024-09" db="EMBL/GenBank/DDBJ databases">
        <title>Rethinking Asexuality: The Enigmatic Case of Functional Sexual Genes in Lepraria (Stereocaulaceae).</title>
        <authorList>
            <person name="Doellman M."/>
            <person name="Sun Y."/>
            <person name="Barcenas-Pena A."/>
            <person name="Lumbsch H.T."/>
            <person name="Grewe F."/>
        </authorList>
    </citation>
    <scope>NUCLEOTIDE SEQUENCE [LARGE SCALE GENOMIC DNA]</scope>
    <source>
        <strain evidence="2 3">Mercado 3170</strain>
    </source>
</reference>